<name>A0ABR4IGB8_9EURO</name>
<evidence type="ECO:0008006" key="3">
    <source>
        <dbReference type="Google" id="ProtNLM"/>
    </source>
</evidence>
<gene>
    <name evidence="1" type="ORF">BDW59DRAFT_60869</name>
</gene>
<evidence type="ECO:0000313" key="2">
    <source>
        <dbReference type="Proteomes" id="UP001610335"/>
    </source>
</evidence>
<accession>A0ABR4IGB8</accession>
<comment type="caution">
    <text evidence="1">The sequence shown here is derived from an EMBL/GenBank/DDBJ whole genome shotgun (WGS) entry which is preliminary data.</text>
</comment>
<sequence length="98" mass="11453">MTEFVGDWRFAFLCILSVLTLFSLSISELLCFLLPQHAYTLANNRHRFQALCIVLLYLPSCECAALNPQHWLVFCYRVFRSCLLVTYARYQTKQYMGG</sequence>
<dbReference type="Proteomes" id="UP001610335">
    <property type="component" value="Unassembled WGS sequence"/>
</dbReference>
<proteinExistence type="predicted"/>
<protein>
    <recommendedName>
        <fullName evidence="3">Secreted protein</fullName>
    </recommendedName>
</protein>
<keyword evidence="2" id="KW-1185">Reference proteome</keyword>
<reference evidence="1 2" key="1">
    <citation type="submission" date="2024-07" db="EMBL/GenBank/DDBJ databases">
        <title>Section-level genome sequencing and comparative genomics of Aspergillus sections Usti and Cavernicolus.</title>
        <authorList>
            <consortium name="Lawrence Berkeley National Laboratory"/>
            <person name="Nybo J.L."/>
            <person name="Vesth T.C."/>
            <person name="Theobald S."/>
            <person name="Frisvad J.C."/>
            <person name="Larsen T.O."/>
            <person name="Kjaerboelling I."/>
            <person name="Rothschild-Mancinelli K."/>
            <person name="Lyhne E.K."/>
            <person name="Kogle M.E."/>
            <person name="Barry K."/>
            <person name="Clum A."/>
            <person name="Na H."/>
            <person name="Ledsgaard L."/>
            <person name="Lin J."/>
            <person name="Lipzen A."/>
            <person name="Kuo A."/>
            <person name="Riley R."/>
            <person name="Mondo S."/>
            <person name="LaButti K."/>
            <person name="Haridas S."/>
            <person name="Pangalinan J."/>
            <person name="Salamov A.A."/>
            <person name="Simmons B.A."/>
            <person name="Magnuson J.K."/>
            <person name="Chen J."/>
            <person name="Drula E."/>
            <person name="Henrissat B."/>
            <person name="Wiebenga A."/>
            <person name="Lubbers R.J."/>
            <person name="Gomes A.C."/>
            <person name="Makela M.R."/>
            <person name="Stajich J."/>
            <person name="Grigoriev I.V."/>
            <person name="Mortensen U.H."/>
            <person name="De vries R.P."/>
            <person name="Baker S.E."/>
            <person name="Andersen M.R."/>
        </authorList>
    </citation>
    <scope>NUCLEOTIDE SEQUENCE [LARGE SCALE GENOMIC DNA]</scope>
    <source>
        <strain evidence="1 2">CBS 600.67</strain>
    </source>
</reference>
<dbReference type="EMBL" id="JBFXLS010000028">
    <property type="protein sequence ID" value="KAL2826808.1"/>
    <property type="molecule type" value="Genomic_DNA"/>
</dbReference>
<evidence type="ECO:0000313" key="1">
    <source>
        <dbReference type="EMBL" id="KAL2826808.1"/>
    </source>
</evidence>
<organism evidence="1 2">
    <name type="scientific">Aspergillus cavernicola</name>
    <dbReference type="NCBI Taxonomy" id="176166"/>
    <lineage>
        <taxon>Eukaryota</taxon>
        <taxon>Fungi</taxon>
        <taxon>Dikarya</taxon>
        <taxon>Ascomycota</taxon>
        <taxon>Pezizomycotina</taxon>
        <taxon>Eurotiomycetes</taxon>
        <taxon>Eurotiomycetidae</taxon>
        <taxon>Eurotiales</taxon>
        <taxon>Aspergillaceae</taxon>
        <taxon>Aspergillus</taxon>
        <taxon>Aspergillus subgen. Nidulantes</taxon>
    </lineage>
</organism>